<reference evidence="2" key="1">
    <citation type="submission" date="2016-01" db="EMBL/GenBank/DDBJ databases">
        <authorList>
            <person name="Regsiter A."/>
            <person name="william w."/>
        </authorList>
    </citation>
    <scope>NUCLEOTIDE SEQUENCE [LARGE SCALE GENOMIC DNA]</scope>
    <source>
        <strain evidence="2">CFBP 6623</strain>
    </source>
</reference>
<dbReference type="Proteomes" id="UP000191988">
    <property type="component" value="Unassembled WGS sequence"/>
</dbReference>
<evidence type="ECO:0000313" key="2">
    <source>
        <dbReference type="Proteomes" id="UP000191988"/>
    </source>
</evidence>
<gene>
    <name evidence="1" type="ORF">AGR3A_Cc190021</name>
</gene>
<protein>
    <submittedName>
        <fullName evidence="1">Uncharacterized protein</fullName>
    </submittedName>
</protein>
<sequence>MHDFTDTQGNPVDFMLRAMALSEECGNVRTLVTQINRNHATIITTATQDQLETYRTLLSRAEAASEAERIYGSGSQLKLSHPHIRQLIMSGLLDVRQTMDSDVPALNLAT</sequence>
<accession>A0A1S7P055</accession>
<dbReference type="EMBL" id="FBWK01000011">
    <property type="protein sequence ID" value="CUX14034.1"/>
    <property type="molecule type" value="Genomic_DNA"/>
</dbReference>
<evidence type="ECO:0000313" key="1">
    <source>
        <dbReference type="EMBL" id="CUX14034.1"/>
    </source>
</evidence>
<dbReference type="STRING" id="1183432.AGR3A_Cc190021"/>
<proteinExistence type="predicted"/>
<name>A0A1S7P055_9HYPH</name>
<dbReference type="AlphaFoldDB" id="A0A1S7P055"/>
<keyword evidence="2" id="KW-1185">Reference proteome</keyword>
<organism evidence="1 2">
    <name type="scientific">Agrobacterium tomkonis CFBP 6623</name>
    <dbReference type="NCBI Taxonomy" id="1183432"/>
    <lineage>
        <taxon>Bacteria</taxon>
        <taxon>Pseudomonadati</taxon>
        <taxon>Pseudomonadota</taxon>
        <taxon>Alphaproteobacteria</taxon>
        <taxon>Hyphomicrobiales</taxon>
        <taxon>Rhizobiaceae</taxon>
        <taxon>Rhizobium/Agrobacterium group</taxon>
        <taxon>Agrobacterium</taxon>
        <taxon>Agrobacterium tumefaciens complex</taxon>
    </lineage>
</organism>